<evidence type="ECO:0000256" key="5">
    <source>
        <dbReference type="SAM" id="MobiDB-lite"/>
    </source>
</evidence>
<dbReference type="OrthoDB" id="39175at2759"/>
<feature type="region of interest" description="Disordered" evidence="5">
    <location>
        <begin position="62"/>
        <end position="84"/>
    </location>
</feature>
<evidence type="ECO:0000256" key="2">
    <source>
        <dbReference type="ARBA" id="ARBA00022723"/>
    </source>
</evidence>
<dbReference type="SMART" id="SM00066">
    <property type="entry name" value="GAL4"/>
    <property type="match status" value="1"/>
</dbReference>
<dbReference type="PROSITE" id="PS50048">
    <property type="entry name" value="ZN2_CY6_FUNGAL_2"/>
    <property type="match status" value="1"/>
</dbReference>
<dbReference type="Pfam" id="PF04082">
    <property type="entry name" value="Fungal_trans"/>
    <property type="match status" value="1"/>
</dbReference>
<dbReference type="InterPro" id="IPR050987">
    <property type="entry name" value="AtrR-like"/>
</dbReference>
<dbReference type="GO" id="GO:0000981">
    <property type="term" value="F:DNA-binding transcription factor activity, RNA polymerase II-specific"/>
    <property type="evidence" value="ECO:0007669"/>
    <property type="project" value="InterPro"/>
</dbReference>
<reference evidence="8" key="1">
    <citation type="journal article" date="2013" name="New Phytol.">
        <title>Comparative genomic and transcriptomic analyses reveal the hemibiotrophic stage shift of Colletotrichum fungi.</title>
        <authorList>
            <person name="Gan P."/>
            <person name="Ikeda K."/>
            <person name="Irieda H."/>
            <person name="Narusaka M."/>
            <person name="O'Connell R.J."/>
            <person name="Narusaka Y."/>
            <person name="Takano Y."/>
            <person name="Kubo Y."/>
            <person name="Shirasu K."/>
        </authorList>
    </citation>
    <scope>NUCLEOTIDE SEQUENCE [LARGE SCALE GENOMIC DNA]</scope>
    <source>
        <strain evidence="8">104-T / ATCC 96160 / CBS 514.97 / LARS 414 / MAFF 240422</strain>
    </source>
</reference>
<dbReference type="InterPro" id="IPR001138">
    <property type="entry name" value="Zn2Cys6_DnaBD"/>
</dbReference>
<dbReference type="SUPFAM" id="SSF57701">
    <property type="entry name" value="Zn2/Cys6 DNA-binding domain"/>
    <property type="match status" value="1"/>
</dbReference>
<comment type="subcellular location">
    <subcellularLocation>
        <location evidence="1">Nucleus</location>
    </subcellularLocation>
</comment>
<reference evidence="8" key="2">
    <citation type="journal article" date="2019" name="Mol. Plant Microbe Interact.">
        <title>Genome sequence resources for four phytopathogenic fungi from the Colletotrichum orbiculare species complex.</title>
        <authorList>
            <person name="Gan P."/>
            <person name="Tsushima A."/>
            <person name="Narusaka M."/>
            <person name="Narusaka Y."/>
            <person name="Takano Y."/>
            <person name="Kubo Y."/>
            <person name="Shirasu K."/>
        </authorList>
    </citation>
    <scope>GENOME REANNOTATION</scope>
    <source>
        <strain evidence="8">104-T / ATCC 96160 / CBS 514.97 / LARS 414 / MAFF 240422</strain>
    </source>
</reference>
<evidence type="ECO:0000256" key="1">
    <source>
        <dbReference type="ARBA" id="ARBA00004123"/>
    </source>
</evidence>
<comment type="caution">
    <text evidence="7">The sequence shown here is derived from an EMBL/GenBank/DDBJ whole genome shotgun (WGS) entry which is preliminary data.</text>
</comment>
<dbReference type="EMBL" id="AMCV02000002">
    <property type="protein sequence ID" value="TDZ25532.1"/>
    <property type="molecule type" value="Genomic_DNA"/>
</dbReference>
<dbReference type="SMART" id="SM00906">
    <property type="entry name" value="Fungal_trans"/>
    <property type="match status" value="1"/>
</dbReference>
<evidence type="ECO:0000313" key="7">
    <source>
        <dbReference type="EMBL" id="TDZ25532.1"/>
    </source>
</evidence>
<keyword evidence="3" id="KW-0238">DNA-binding</keyword>
<keyword evidence="8" id="KW-1185">Reference proteome</keyword>
<dbReference type="AlphaFoldDB" id="A0A484G5I0"/>
<dbReference type="Pfam" id="PF00172">
    <property type="entry name" value="Zn_clus"/>
    <property type="match status" value="1"/>
</dbReference>
<evidence type="ECO:0000313" key="8">
    <source>
        <dbReference type="Proteomes" id="UP000014480"/>
    </source>
</evidence>
<dbReference type="Gene3D" id="4.10.240.10">
    <property type="entry name" value="Zn(2)-C6 fungal-type DNA-binding domain"/>
    <property type="match status" value="1"/>
</dbReference>
<gene>
    <name evidence="7" type="ORF">Cob_v001620</name>
</gene>
<feature type="domain" description="Zn(2)-C6 fungal-type" evidence="6">
    <location>
        <begin position="19"/>
        <end position="51"/>
    </location>
</feature>
<name>A0A484G5I0_COLOR</name>
<keyword evidence="2" id="KW-0479">Metal-binding</keyword>
<evidence type="ECO:0000256" key="4">
    <source>
        <dbReference type="ARBA" id="ARBA00023242"/>
    </source>
</evidence>
<dbReference type="PROSITE" id="PS00463">
    <property type="entry name" value="ZN2_CY6_FUNGAL_1"/>
    <property type="match status" value="1"/>
</dbReference>
<proteinExistence type="predicted"/>
<dbReference type="GO" id="GO:0005634">
    <property type="term" value="C:nucleus"/>
    <property type="evidence" value="ECO:0007669"/>
    <property type="project" value="UniProtKB-SubCell"/>
</dbReference>
<dbReference type="CDD" id="cd12148">
    <property type="entry name" value="fungal_TF_MHR"/>
    <property type="match status" value="1"/>
</dbReference>
<feature type="compositionally biased region" description="Polar residues" evidence="5">
    <location>
        <begin position="67"/>
        <end position="79"/>
    </location>
</feature>
<evidence type="ECO:0000259" key="6">
    <source>
        <dbReference type="PROSITE" id="PS50048"/>
    </source>
</evidence>
<sequence length="684" mass="74317">MADVVASSPGETGSRIHKSCDACKARKVRCPSSGPPGPCANCVRRKTDCRFSRKRLAHRRNVAGQLLPTNYSPTSNESPSAPEPKAVLDLSTVDGKLESEAPADLHVDRLLARARNPGSSRGKSTDDFVFVPGNGIFGGRNSLTFFSDSRLLSLSTRLKNNKVNEVVGRISGIVIAKAVLYIQLYFERVHPVFALLDKASFETTVFSPSFPSFLVKSKPWLCLYHSVLALGCQYANGGTFEPGKGESWLLFSVALRAFSDLLLTPDSLTLLQALTVMSVYGLGLCGLAVEPVIMSEAVRRAQMMSHNTFTGSAATAYRKAFWTLYSVEKISSFHFGRSSGFVDSDIHCPIPIVPEAIVGEFNWFLPLICFARLLSRAYASLFSVGVSGNSNSYFLDVVSQLDVELETWRLSLPDNGFRPGGFIRPHAVPSTVGRNLALIVHYLYNSMLLTLSRTTLVYLQTDEDAAVAEQKAGCMRKILDASRSILELTTMIEVEPYTATWVIAGIPLTALFVLFDIVIHDPRHPETASNLALLDMAAGHFSRIEYASGGSLPGSLIAEFAKIARDYVNETQPSLAIPGTVGLPLEAAPSAVVPEVNVGDGQDDKQALIANIDPPQAISMPTVPSSFAEFALDSAWDQFSPGMVMGTDVMGLFNYFLPDLDPMFYPGPMGEYDFSQDPTGNMTL</sequence>
<dbReference type="PANTHER" id="PTHR46910">
    <property type="entry name" value="TRANSCRIPTION FACTOR PDR1"/>
    <property type="match status" value="1"/>
</dbReference>
<evidence type="ECO:0000256" key="3">
    <source>
        <dbReference type="ARBA" id="ARBA00023125"/>
    </source>
</evidence>
<organism evidence="7 8">
    <name type="scientific">Colletotrichum orbiculare (strain 104-T / ATCC 96160 / CBS 514.97 / LARS 414 / MAFF 240422)</name>
    <name type="common">Cucumber anthracnose fungus</name>
    <name type="synonym">Colletotrichum lagenarium</name>
    <dbReference type="NCBI Taxonomy" id="1213857"/>
    <lineage>
        <taxon>Eukaryota</taxon>
        <taxon>Fungi</taxon>
        <taxon>Dikarya</taxon>
        <taxon>Ascomycota</taxon>
        <taxon>Pezizomycotina</taxon>
        <taxon>Sordariomycetes</taxon>
        <taxon>Hypocreomycetidae</taxon>
        <taxon>Glomerellales</taxon>
        <taxon>Glomerellaceae</taxon>
        <taxon>Colletotrichum</taxon>
        <taxon>Colletotrichum orbiculare species complex</taxon>
    </lineage>
</organism>
<accession>A0A484G5I0</accession>
<keyword evidence="4" id="KW-0539">Nucleus</keyword>
<dbReference type="Proteomes" id="UP000014480">
    <property type="component" value="Unassembled WGS sequence"/>
</dbReference>
<dbReference type="GO" id="GO:0003677">
    <property type="term" value="F:DNA binding"/>
    <property type="evidence" value="ECO:0007669"/>
    <property type="project" value="UniProtKB-KW"/>
</dbReference>
<dbReference type="STRING" id="1213857.A0A484G5I0"/>
<dbReference type="GO" id="GO:0008270">
    <property type="term" value="F:zinc ion binding"/>
    <property type="evidence" value="ECO:0007669"/>
    <property type="project" value="InterPro"/>
</dbReference>
<protein>
    <submittedName>
        <fullName evidence="7">Transcriptional regulatory protein</fullName>
    </submittedName>
</protein>
<dbReference type="PANTHER" id="PTHR46910:SF3">
    <property type="entry name" value="HALOTOLERANCE PROTEIN 9-RELATED"/>
    <property type="match status" value="1"/>
</dbReference>
<dbReference type="CDD" id="cd00067">
    <property type="entry name" value="GAL4"/>
    <property type="match status" value="1"/>
</dbReference>
<dbReference type="GO" id="GO:0006351">
    <property type="term" value="P:DNA-templated transcription"/>
    <property type="evidence" value="ECO:0007669"/>
    <property type="project" value="InterPro"/>
</dbReference>
<dbReference type="InterPro" id="IPR036864">
    <property type="entry name" value="Zn2-C6_fun-type_DNA-bd_sf"/>
</dbReference>
<dbReference type="InterPro" id="IPR007219">
    <property type="entry name" value="XnlR_reg_dom"/>
</dbReference>